<reference evidence="10 11" key="1">
    <citation type="submission" date="2015-07" db="EMBL/GenBank/DDBJ databases">
        <title>Emmonsia species relationships and genome sequence.</title>
        <authorList>
            <consortium name="The Broad Institute Genomics Platform"/>
            <person name="Cuomo C.A."/>
            <person name="Munoz J.F."/>
            <person name="Imamovic A."/>
            <person name="Priest M.E."/>
            <person name="Young S."/>
            <person name="Clay O.K."/>
            <person name="McEwen J.G."/>
        </authorList>
    </citation>
    <scope>NUCLEOTIDE SEQUENCE [LARGE SCALE GENOMIC DNA]</scope>
    <source>
        <strain evidence="10 11">UAMH 9510</strain>
    </source>
</reference>
<dbReference type="STRING" id="1447872.A0A1J9PV73"/>
<accession>A0A1J9PV73</accession>
<dbReference type="InterPro" id="IPR016439">
    <property type="entry name" value="Lag1/Lac1-like"/>
</dbReference>
<evidence type="ECO:0000256" key="2">
    <source>
        <dbReference type="ARBA" id="ARBA00009808"/>
    </source>
</evidence>
<protein>
    <recommendedName>
        <fullName evidence="9">TLC domain-containing protein</fullName>
    </recommendedName>
</protein>
<dbReference type="Proteomes" id="UP000182235">
    <property type="component" value="Unassembled WGS sequence"/>
</dbReference>
<comment type="similarity">
    <text evidence="2">Belongs to the sphingosine N-acyltransferase family.</text>
</comment>
<dbReference type="InterPro" id="IPR006634">
    <property type="entry name" value="TLC-dom"/>
</dbReference>
<feature type="transmembrane region" description="Helical" evidence="8">
    <location>
        <begin position="264"/>
        <end position="287"/>
    </location>
</feature>
<feature type="domain" description="TLC" evidence="9">
    <location>
        <begin position="131"/>
        <end position="381"/>
    </location>
</feature>
<evidence type="ECO:0000256" key="4">
    <source>
        <dbReference type="ARBA" id="ARBA00022989"/>
    </source>
</evidence>
<evidence type="ECO:0000256" key="3">
    <source>
        <dbReference type="ARBA" id="ARBA00022692"/>
    </source>
</evidence>
<dbReference type="GO" id="GO:0016020">
    <property type="term" value="C:membrane"/>
    <property type="evidence" value="ECO:0007669"/>
    <property type="project" value="UniProtKB-SubCell"/>
</dbReference>
<feature type="compositionally biased region" description="Acidic residues" evidence="7">
    <location>
        <begin position="392"/>
        <end position="403"/>
    </location>
</feature>
<dbReference type="GO" id="GO:0046513">
    <property type="term" value="P:ceramide biosynthetic process"/>
    <property type="evidence" value="ECO:0007669"/>
    <property type="project" value="InterPro"/>
</dbReference>
<sequence>MAKPLSSKPNSVSEANSCVSTMEGRRRVKMNCKKDTTFRQWVLQNQIGICVTILTMIFALDNLYPSLRPYTSPFLQLPYYQPEKGTYVQGWDDIYFAIGVILAFTAIRAIAVDWIFQPFARRHGLKHKAALRLAEQGGSLVYYFGFWAYGVCIWYNSKYWYNFREIWTDWPSRDISGVFKCYCLTHLAFWVQQILVIHIEEKRKDHYQMLVHHIITSTLLGAAYVYGFYNVANVVLSIMDIVDFLLPAAKILKYLGYERACTAGFVIFLVSWVISRHILYNVLWWSIYVNVPDVMPYGCYSATTAEMISPAASSVNGTLYGGASIELNNWSHLLHPFRDMGGRICMSPRIKWVFLSFLLFLQILALIWFTMVLRVAVKVLKSGSAEDSRSDGEEEDEADEEEESVRNEGNGAIAGIVDGVNSNGTAIVSGSSSSSSSTGQGHHPVRIRTGRGRVTLSDHNDRKALLGRIGCDKPT</sequence>
<comment type="caution">
    <text evidence="10">The sequence shown here is derived from an EMBL/GenBank/DDBJ whole genome shotgun (WGS) entry which is preliminary data.</text>
</comment>
<feature type="transmembrane region" description="Helical" evidence="8">
    <location>
        <begin position="137"/>
        <end position="157"/>
    </location>
</feature>
<feature type="region of interest" description="Disordered" evidence="7">
    <location>
        <begin position="427"/>
        <end position="454"/>
    </location>
</feature>
<evidence type="ECO:0000256" key="7">
    <source>
        <dbReference type="SAM" id="MobiDB-lite"/>
    </source>
</evidence>
<dbReference type="EMBL" id="LGRN01000494">
    <property type="protein sequence ID" value="OJD11771.1"/>
    <property type="molecule type" value="Genomic_DNA"/>
</dbReference>
<dbReference type="GO" id="GO:0050291">
    <property type="term" value="F:sphingosine N-acyltransferase activity"/>
    <property type="evidence" value="ECO:0007669"/>
    <property type="project" value="InterPro"/>
</dbReference>
<evidence type="ECO:0000256" key="5">
    <source>
        <dbReference type="ARBA" id="ARBA00023136"/>
    </source>
</evidence>
<proteinExistence type="inferred from homology"/>
<dbReference type="SMART" id="SM00724">
    <property type="entry name" value="TLC"/>
    <property type="match status" value="1"/>
</dbReference>
<name>A0A1J9PV73_9EURO</name>
<evidence type="ECO:0000313" key="10">
    <source>
        <dbReference type="EMBL" id="OJD11771.1"/>
    </source>
</evidence>
<evidence type="ECO:0000256" key="8">
    <source>
        <dbReference type="SAM" id="Phobius"/>
    </source>
</evidence>
<feature type="transmembrane region" description="Helical" evidence="8">
    <location>
        <begin position="352"/>
        <end position="373"/>
    </location>
</feature>
<dbReference type="PROSITE" id="PS50922">
    <property type="entry name" value="TLC"/>
    <property type="match status" value="1"/>
</dbReference>
<feature type="transmembrane region" description="Helical" evidence="8">
    <location>
        <begin position="94"/>
        <end position="116"/>
    </location>
</feature>
<dbReference type="VEuPathDB" id="FungiDB:AJ78_07516"/>
<gene>
    <name evidence="10" type="ORF">AJ78_07516</name>
</gene>
<feature type="transmembrane region" description="Helical" evidence="8">
    <location>
        <begin position="209"/>
        <end position="228"/>
    </location>
</feature>
<keyword evidence="3 6" id="KW-0812">Transmembrane</keyword>
<feature type="transmembrane region" description="Helical" evidence="8">
    <location>
        <begin position="41"/>
        <end position="60"/>
    </location>
</feature>
<dbReference type="OrthoDB" id="537032at2759"/>
<keyword evidence="5 6" id="KW-0472">Membrane</keyword>
<dbReference type="PIRSF" id="PIRSF005225">
    <property type="entry name" value="LAG1_LAC1"/>
    <property type="match status" value="1"/>
</dbReference>
<dbReference type="PANTHER" id="PTHR12560:SF0">
    <property type="entry name" value="LD18904P"/>
    <property type="match status" value="1"/>
</dbReference>
<dbReference type="AlphaFoldDB" id="A0A1J9PV73"/>
<evidence type="ECO:0000259" key="9">
    <source>
        <dbReference type="PROSITE" id="PS50922"/>
    </source>
</evidence>
<feature type="region of interest" description="Disordered" evidence="7">
    <location>
        <begin position="384"/>
        <end position="410"/>
    </location>
</feature>
<organism evidence="10 11">
    <name type="scientific">Emergomyces pasteurianus Ep9510</name>
    <dbReference type="NCBI Taxonomy" id="1447872"/>
    <lineage>
        <taxon>Eukaryota</taxon>
        <taxon>Fungi</taxon>
        <taxon>Dikarya</taxon>
        <taxon>Ascomycota</taxon>
        <taxon>Pezizomycotina</taxon>
        <taxon>Eurotiomycetes</taxon>
        <taxon>Eurotiomycetidae</taxon>
        <taxon>Onygenales</taxon>
        <taxon>Ajellomycetaceae</taxon>
        <taxon>Emergomyces</taxon>
    </lineage>
</organism>
<keyword evidence="4 8" id="KW-1133">Transmembrane helix</keyword>
<evidence type="ECO:0000313" key="11">
    <source>
        <dbReference type="Proteomes" id="UP000182235"/>
    </source>
</evidence>
<evidence type="ECO:0000256" key="6">
    <source>
        <dbReference type="PROSITE-ProRule" id="PRU00205"/>
    </source>
</evidence>
<keyword evidence="11" id="KW-1185">Reference proteome</keyword>
<feature type="transmembrane region" description="Helical" evidence="8">
    <location>
        <begin position="177"/>
        <end position="197"/>
    </location>
</feature>
<comment type="subcellular location">
    <subcellularLocation>
        <location evidence="1">Membrane</location>
        <topology evidence="1">Multi-pass membrane protein</topology>
    </subcellularLocation>
</comment>
<dbReference type="PANTHER" id="PTHR12560">
    <property type="entry name" value="LONGEVITY ASSURANCE FACTOR 1 LAG1"/>
    <property type="match status" value="1"/>
</dbReference>
<dbReference type="Pfam" id="PF03798">
    <property type="entry name" value="TRAM_LAG1_CLN8"/>
    <property type="match status" value="1"/>
</dbReference>
<evidence type="ECO:0000256" key="1">
    <source>
        <dbReference type="ARBA" id="ARBA00004141"/>
    </source>
</evidence>